<evidence type="ECO:0000259" key="1">
    <source>
        <dbReference type="PROSITE" id="PS50268"/>
    </source>
</evidence>
<dbReference type="PROSITE" id="PS50268">
    <property type="entry name" value="CADHERIN_2"/>
    <property type="match status" value="1"/>
</dbReference>
<proteinExistence type="predicted"/>
<dbReference type="GO" id="GO:0016020">
    <property type="term" value="C:membrane"/>
    <property type="evidence" value="ECO:0007669"/>
    <property type="project" value="InterPro"/>
</dbReference>
<dbReference type="Pfam" id="PF17963">
    <property type="entry name" value="Big_9"/>
    <property type="match status" value="2"/>
</dbReference>
<dbReference type="GO" id="GO:0005509">
    <property type="term" value="F:calcium ion binding"/>
    <property type="evidence" value="ECO:0007669"/>
    <property type="project" value="InterPro"/>
</dbReference>
<feature type="domain" description="Cadherin" evidence="1">
    <location>
        <begin position="370"/>
        <end position="486"/>
    </location>
</feature>
<dbReference type="GO" id="GO:0007156">
    <property type="term" value="P:homophilic cell adhesion via plasma membrane adhesion molecules"/>
    <property type="evidence" value="ECO:0007669"/>
    <property type="project" value="InterPro"/>
</dbReference>
<feature type="non-terminal residue" evidence="2">
    <location>
        <position position="784"/>
    </location>
</feature>
<sequence length="784" mass="85708">DGELSTSNNFLLNVQSVNNIPVSYSQNSFVLEDDTLSVLLIGNDSDNDELTYLIVDSPLYGTIDSDGANITYIPNENINGSDSFTFKVNDGEFDSDVSTVTITITEVNDSPESQSLFVDIENSTQSFDITEYISDIDNLIDNLNVTFLPEEDEGNIVGSSFYGGNILYHNDGFIFQYEVSDNPPEEDFILFKVTDGELESEPALITFINPDGRPIESRPTANSSVPQNVDATEDTEIEISFIAFNSDPLNFDNNFPENGEGVEVDIVWGPFHGELTDISIGETDNGGYTIMSGGYIPGNNYGDDVGFDEFVRPVECSDSGLDSLAYSIFNPLILPNGEYSDTTVITFCVHGVNDPPYLFDITDKTFNEDLLYEIPITISQDSSINTLIVDSEEITVFDPDSLFNSINVLYSTPSDEEIELSINNNILYISPEDNVNGTYQITITAQENYDLDNDGLPDYLNTPDPALETSTTFNINVLALNDAPNMVTIENQNTLEEQNLSLNLNATDVDGDTDISYFVSSTSDLFNLSINNDLLIISPLENKTGTGTINIYSSDGEDNSDTISFDLLIENVNDAPTLSDIINPDAVNEDEENLSITIIPLDNDSEDILSVSVLSSNELLFSASDISIDNVSDINNIERNIVLNPIDNSSGESLITVSVSDGIEVVSKQFTATVNAVNDAPVFDSIDDFQMNEDEIKYIALTASDIDYTSLNFTINNQSDNISAEIIDEVLTIQGLSNYYGNENISLTVSDGDLSDSQSIDITILSVNDAPVLAAVSDVSFDED</sequence>
<accession>A0A382AEX3</accession>
<gene>
    <name evidence="2" type="ORF">METZ01_LOCUS152768</name>
</gene>
<feature type="non-terminal residue" evidence="2">
    <location>
        <position position="1"/>
    </location>
</feature>
<dbReference type="NCBIfam" id="NF012211">
    <property type="entry name" value="tand_rpt_95"/>
    <property type="match status" value="2"/>
</dbReference>
<organism evidence="2">
    <name type="scientific">marine metagenome</name>
    <dbReference type="NCBI Taxonomy" id="408172"/>
    <lineage>
        <taxon>unclassified sequences</taxon>
        <taxon>metagenomes</taxon>
        <taxon>ecological metagenomes</taxon>
    </lineage>
</organism>
<dbReference type="AlphaFoldDB" id="A0A382AEX3"/>
<name>A0A382AEX3_9ZZZZ</name>
<dbReference type="EMBL" id="UINC01025049">
    <property type="protein sequence ID" value="SVA99914.1"/>
    <property type="molecule type" value="Genomic_DNA"/>
</dbReference>
<protein>
    <recommendedName>
        <fullName evidence="1">Cadherin domain-containing protein</fullName>
    </recommendedName>
</protein>
<dbReference type="Gene3D" id="2.60.40.3440">
    <property type="match status" value="1"/>
</dbReference>
<evidence type="ECO:0000313" key="2">
    <source>
        <dbReference type="EMBL" id="SVA99914.1"/>
    </source>
</evidence>
<reference evidence="2" key="1">
    <citation type="submission" date="2018-05" db="EMBL/GenBank/DDBJ databases">
        <authorList>
            <person name="Lanie J.A."/>
            <person name="Ng W.-L."/>
            <person name="Kazmierczak K.M."/>
            <person name="Andrzejewski T.M."/>
            <person name="Davidsen T.M."/>
            <person name="Wayne K.J."/>
            <person name="Tettelin H."/>
            <person name="Glass J.I."/>
            <person name="Rusch D."/>
            <person name="Podicherti R."/>
            <person name="Tsui H.-C.T."/>
            <person name="Winkler M.E."/>
        </authorList>
    </citation>
    <scope>NUCLEOTIDE SEQUENCE</scope>
</reference>
<dbReference type="InterPro" id="IPR002126">
    <property type="entry name" value="Cadherin-like_dom"/>
</dbReference>